<protein>
    <submittedName>
        <fullName evidence="1">Uncharacterized protein</fullName>
    </submittedName>
</protein>
<gene>
    <name evidence="1" type="ORF">MA16_Dca022504</name>
</gene>
<dbReference type="AlphaFoldDB" id="A0A2I0VTH0"/>
<reference evidence="1 2" key="2">
    <citation type="journal article" date="2017" name="Nature">
        <title>The Apostasia genome and the evolution of orchids.</title>
        <authorList>
            <person name="Zhang G.Q."/>
            <person name="Liu K.W."/>
            <person name="Li Z."/>
            <person name="Lohaus R."/>
            <person name="Hsiao Y.Y."/>
            <person name="Niu S.C."/>
            <person name="Wang J.Y."/>
            <person name="Lin Y.C."/>
            <person name="Xu Q."/>
            <person name="Chen L.J."/>
            <person name="Yoshida K."/>
            <person name="Fujiwara S."/>
            <person name="Wang Z.W."/>
            <person name="Zhang Y.Q."/>
            <person name="Mitsuda N."/>
            <person name="Wang M."/>
            <person name="Liu G.H."/>
            <person name="Pecoraro L."/>
            <person name="Huang H.X."/>
            <person name="Xiao X.J."/>
            <person name="Lin M."/>
            <person name="Wu X.Y."/>
            <person name="Wu W.L."/>
            <person name="Chen Y.Y."/>
            <person name="Chang S.B."/>
            <person name="Sakamoto S."/>
            <person name="Ohme-Takagi M."/>
            <person name="Yagi M."/>
            <person name="Zeng S.J."/>
            <person name="Shen C.Y."/>
            <person name="Yeh C.M."/>
            <person name="Luo Y.B."/>
            <person name="Tsai W.C."/>
            <person name="Van de Peer Y."/>
            <person name="Liu Z.J."/>
        </authorList>
    </citation>
    <scope>NUCLEOTIDE SEQUENCE [LARGE SCALE GENOMIC DNA]</scope>
    <source>
        <tissue evidence="1">The whole plant</tissue>
    </source>
</reference>
<reference evidence="1 2" key="1">
    <citation type="journal article" date="2016" name="Sci. Rep.">
        <title>The Dendrobium catenatum Lindl. genome sequence provides insights into polysaccharide synthase, floral development and adaptive evolution.</title>
        <authorList>
            <person name="Zhang G.Q."/>
            <person name="Xu Q."/>
            <person name="Bian C."/>
            <person name="Tsai W.C."/>
            <person name="Yeh C.M."/>
            <person name="Liu K.W."/>
            <person name="Yoshida K."/>
            <person name="Zhang L.S."/>
            <person name="Chang S.B."/>
            <person name="Chen F."/>
            <person name="Shi Y."/>
            <person name="Su Y.Y."/>
            <person name="Zhang Y.Q."/>
            <person name="Chen L.J."/>
            <person name="Yin Y."/>
            <person name="Lin M."/>
            <person name="Huang H."/>
            <person name="Deng H."/>
            <person name="Wang Z.W."/>
            <person name="Zhu S.L."/>
            <person name="Zhao X."/>
            <person name="Deng C."/>
            <person name="Niu S.C."/>
            <person name="Huang J."/>
            <person name="Wang M."/>
            <person name="Liu G.H."/>
            <person name="Yang H.J."/>
            <person name="Xiao X.J."/>
            <person name="Hsiao Y.Y."/>
            <person name="Wu W.L."/>
            <person name="Chen Y.Y."/>
            <person name="Mitsuda N."/>
            <person name="Ohme-Takagi M."/>
            <person name="Luo Y.B."/>
            <person name="Van de Peer Y."/>
            <person name="Liu Z.J."/>
        </authorList>
    </citation>
    <scope>NUCLEOTIDE SEQUENCE [LARGE SCALE GENOMIC DNA]</scope>
    <source>
        <tissue evidence="1">The whole plant</tissue>
    </source>
</reference>
<dbReference type="Proteomes" id="UP000233837">
    <property type="component" value="Unassembled WGS sequence"/>
</dbReference>
<accession>A0A2I0VTH0</accession>
<evidence type="ECO:0000313" key="2">
    <source>
        <dbReference type="Proteomes" id="UP000233837"/>
    </source>
</evidence>
<sequence>MEERLSSIDSHFENLEDMMKKMIDMQSKASPAIPRVEPKGKEILEKMMRKLMEMRSKTLQAVPITIQDLTEILLAKSKGKDIRHEKFDEENFFHQEPPFMAPIRRESELLDGGIARKGICGEGYGVANYIGLLGKGSG</sequence>
<proteinExistence type="predicted"/>
<evidence type="ECO:0000313" key="1">
    <source>
        <dbReference type="EMBL" id="PKU66684.1"/>
    </source>
</evidence>
<name>A0A2I0VTH0_9ASPA</name>
<dbReference type="EMBL" id="KZ503249">
    <property type="protein sequence ID" value="PKU66684.1"/>
    <property type="molecule type" value="Genomic_DNA"/>
</dbReference>
<keyword evidence="2" id="KW-1185">Reference proteome</keyword>
<organism evidence="1 2">
    <name type="scientific">Dendrobium catenatum</name>
    <dbReference type="NCBI Taxonomy" id="906689"/>
    <lineage>
        <taxon>Eukaryota</taxon>
        <taxon>Viridiplantae</taxon>
        <taxon>Streptophyta</taxon>
        <taxon>Embryophyta</taxon>
        <taxon>Tracheophyta</taxon>
        <taxon>Spermatophyta</taxon>
        <taxon>Magnoliopsida</taxon>
        <taxon>Liliopsida</taxon>
        <taxon>Asparagales</taxon>
        <taxon>Orchidaceae</taxon>
        <taxon>Epidendroideae</taxon>
        <taxon>Malaxideae</taxon>
        <taxon>Dendrobiinae</taxon>
        <taxon>Dendrobium</taxon>
    </lineage>
</organism>